<dbReference type="PANTHER" id="PTHR43033:SF1">
    <property type="entry name" value="TRNA(ILE)-LYSIDINE SYNTHASE-RELATED"/>
    <property type="match status" value="1"/>
</dbReference>
<keyword evidence="4" id="KW-0067">ATP-binding</keyword>
<evidence type="ECO:0000256" key="3">
    <source>
        <dbReference type="ARBA" id="ARBA00022741"/>
    </source>
</evidence>
<evidence type="ECO:0000256" key="1">
    <source>
        <dbReference type="ARBA" id="ARBA00022598"/>
    </source>
</evidence>
<dbReference type="GO" id="GO:0016879">
    <property type="term" value="F:ligase activity, forming carbon-nitrogen bonds"/>
    <property type="evidence" value="ECO:0007669"/>
    <property type="project" value="InterPro"/>
</dbReference>
<protein>
    <recommendedName>
        <fullName evidence="5">tRNA(Ile)-lysidine/2-thiocytidine synthase N-terminal domain-containing protein</fullName>
    </recommendedName>
</protein>
<reference evidence="6 7" key="1">
    <citation type="submission" date="2019-07" db="EMBL/GenBank/DDBJ databases">
        <title>Whole genome shotgun sequence of Novosphingobium sediminis NBRC 106119.</title>
        <authorList>
            <person name="Hosoyama A."/>
            <person name="Uohara A."/>
            <person name="Ohji S."/>
            <person name="Ichikawa N."/>
        </authorList>
    </citation>
    <scope>NUCLEOTIDE SEQUENCE [LARGE SCALE GENOMIC DNA]</scope>
    <source>
        <strain evidence="6 7">NBRC 106119</strain>
    </source>
</reference>
<dbReference type="InterPro" id="IPR012094">
    <property type="entry name" value="tRNA_Ile_lys_synt"/>
</dbReference>
<keyword evidence="3" id="KW-0547">Nucleotide-binding</keyword>
<gene>
    <name evidence="6" type="ORF">NSE01_20060</name>
</gene>
<dbReference type="PANTHER" id="PTHR43033">
    <property type="entry name" value="TRNA(ILE)-LYSIDINE SYNTHASE-RELATED"/>
    <property type="match status" value="1"/>
</dbReference>
<organism evidence="6 7">
    <name type="scientific">Novosphingobium sediminis</name>
    <dbReference type="NCBI Taxonomy" id="707214"/>
    <lineage>
        <taxon>Bacteria</taxon>
        <taxon>Pseudomonadati</taxon>
        <taxon>Pseudomonadota</taxon>
        <taxon>Alphaproteobacteria</taxon>
        <taxon>Sphingomonadales</taxon>
        <taxon>Sphingomonadaceae</taxon>
        <taxon>Novosphingobium</taxon>
    </lineage>
</organism>
<evidence type="ECO:0000313" key="6">
    <source>
        <dbReference type="EMBL" id="GEO00174.1"/>
    </source>
</evidence>
<dbReference type="Gene3D" id="3.40.50.620">
    <property type="entry name" value="HUPs"/>
    <property type="match status" value="1"/>
</dbReference>
<evidence type="ECO:0000313" key="7">
    <source>
        <dbReference type="Proteomes" id="UP000321464"/>
    </source>
</evidence>
<dbReference type="AlphaFoldDB" id="A0A512AKG2"/>
<sequence length="194" mass="21062">MRLSRGAGLRGLAAMRARSVLPGVPDCQLLRPLLGWRRSELSSYVDAAGIEAIHDPSNADLRFERARVRAQLARLSDLDPMALAASARHLGEADAAVEWIVENSLAAVRTDGGTAYWNAVNVPRVVALRVLERLIGRMAGAQPRGNALARWYDRLAAGEIATLAGVRGDGRKAEWRFTVAPKPRRKPDGTLGRP</sequence>
<dbReference type="Pfam" id="PF01171">
    <property type="entry name" value="ATP_bind_3"/>
    <property type="match status" value="1"/>
</dbReference>
<feature type="domain" description="tRNA(Ile)-lysidine/2-thiocytidine synthase N-terminal" evidence="5">
    <location>
        <begin position="1"/>
        <end position="70"/>
    </location>
</feature>
<dbReference type="GO" id="GO:0008033">
    <property type="term" value="P:tRNA processing"/>
    <property type="evidence" value="ECO:0007669"/>
    <property type="project" value="UniProtKB-KW"/>
</dbReference>
<keyword evidence="7" id="KW-1185">Reference proteome</keyword>
<dbReference type="SUPFAM" id="SSF52402">
    <property type="entry name" value="Adenine nucleotide alpha hydrolases-like"/>
    <property type="match status" value="1"/>
</dbReference>
<evidence type="ECO:0000256" key="2">
    <source>
        <dbReference type="ARBA" id="ARBA00022694"/>
    </source>
</evidence>
<dbReference type="EMBL" id="BJYR01000013">
    <property type="protein sequence ID" value="GEO00174.1"/>
    <property type="molecule type" value="Genomic_DNA"/>
</dbReference>
<dbReference type="GO" id="GO:0005524">
    <property type="term" value="F:ATP binding"/>
    <property type="evidence" value="ECO:0007669"/>
    <property type="project" value="UniProtKB-KW"/>
</dbReference>
<dbReference type="InterPro" id="IPR011063">
    <property type="entry name" value="TilS/TtcA_N"/>
</dbReference>
<evidence type="ECO:0000256" key="4">
    <source>
        <dbReference type="ARBA" id="ARBA00022840"/>
    </source>
</evidence>
<evidence type="ECO:0000259" key="5">
    <source>
        <dbReference type="Pfam" id="PF01171"/>
    </source>
</evidence>
<comment type="caution">
    <text evidence="6">The sequence shown here is derived from an EMBL/GenBank/DDBJ whole genome shotgun (WGS) entry which is preliminary data.</text>
</comment>
<proteinExistence type="predicted"/>
<keyword evidence="2" id="KW-0819">tRNA processing</keyword>
<accession>A0A512AKG2</accession>
<dbReference type="InterPro" id="IPR014729">
    <property type="entry name" value="Rossmann-like_a/b/a_fold"/>
</dbReference>
<name>A0A512AKG2_9SPHN</name>
<keyword evidence="1" id="KW-0436">Ligase</keyword>
<dbReference type="Proteomes" id="UP000321464">
    <property type="component" value="Unassembled WGS sequence"/>
</dbReference>